<evidence type="ECO:0000256" key="6">
    <source>
        <dbReference type="ARBA" id="ARBA00023053"/>
    </source>
</evidence>
<evidence type="ECO:0000256" key="10">
    <source>
        <dbReference type="ARBA" id="ARBA00035120"/>
    </source>
</evidence>
<feature type="transmembrane region" description="Helical" evidence="12">
    <location>
        <begin position="33"/>
        <end position="56"/>
    </location>
</feature>
<feature type="transmembrane region" description="Helical" evidence="12">
    <location>
        <begin position="68"/>
        <end position="86"/>
    </location>
</feature>
<evidence type="ECO:0000256" key="3">
    <source>
        <dbReference type="ARBA" id="ARBA00022519"/>
    </source>
</evidence>
<keyword evidence="5 12" id="KW-1133">Transmembrane helix</keyword>
<feature type="transmembrane region" description="Helical" evidence="12">
    <location>
        <begin position="106"/>
        <end position="128"/>
    </location>
</feature>
<evidence type="ECO:0000256" key="11">
    <source>
        <dbReference type="ARBA" id="ARBA00035585"/>
    </source>
</evidence>
<dbReference type="PANTHER" id="PTHR28259:SF1">
    <property type="entry name" value="FLUORIDE EXPORT PROTEIN 1-RELATED"/>
    <property type="match status" value="1"/>
</dbReference>
<dbReference type="HOGENOM" id="CLU_114342_3_0_5"/>
<accession>Q2J3P7</accession>
<evidence type="ECO:0000256" key="7">
    <source>
        <dbReference type="ARBA" id="ARBA00023065"/>
    </source>
</evidence>
<evidence type="ECO:0000256" key="5">
    <source>
        <dbReference type="ARBA" id="ARBA00022989"/>
    </source>
</evidence>
<comment type="function">
    <text evidence="12">Fluoride-specific ion channel. Important for reducing fluoride concentration in the cell, thus reducing its toxicity.</text>
</comment>
<reference evidence="13 14" key="1">
    <citation type="submission" date="2006-01" db="EMBL/GenBank/DDBJ databases">
        <title>Complete sequence of Rhodopseudomonas palustris HaA2.</title>
        <authorList>
            <consortium name="US DOE Joint Genome Institute"/>
            <person name="Copeland A."/>
            <person name="Lucas S."/>
            <person name="Lapidus A."/>
            <person name="Barry K."/>
            <person name="Detter J.C."/>
            <person name="Glavina T."/>
            <person name="Hammon N."/>
            <person name="Israni S."/>
            <person name="Pitluck S."/>
            <person name="Chain P."/>
            <person name="Malfatti S."/>
            <person name="Shin M."/>
            <person name="Vergez L."/>
            <person name="Schmutz J."/>
            <person name="Larimer F."/>
            <person name="Land M."/>
            <person name="Hauser L."/>
            <person name="Pelletier D.A."/>
            <person name="Kyrpides N."/>
            <person name="Anderson I."/>
            <person name="Oda Y."/>
            <person name="Harwood C.S."/>
            <person name="Richardson P."/>
        </authorList>
    </citation>
    <scope>NUCLEOTIDE SEQUENCE [LARGE SCALE GENOMIC DNA]</scope>
    <source>
        <strain evidence="13 14">HaA2</strain>
    </source>
</reference>
<dbReference type="GO" id="GO:0005886">
    <property type="term" value="C:plasma membrane"/>
    <property type="evidence" value="ECO:0007669"/>
    <property type="project" value="UniProtKB-SubCell"/>
</dbReference>
<dbReference type="eggNOG" id="COG0239">
    <property type="taxonomic scope" value="Bacteria"/>
</dbReference>
<gene>
    <name evidence="12" type="primary">fluC</name>
    <name evidence="12" type="synonym">crcB</name>
    <name evidence="13" type="ordered locus">RPB_0202</name>
</gene>
<comment type="similarity">
    <text evidence="10 12">Belongs to the fluoride channel Fluc/FEX (TC 1.A.43) family.</text>
</comment>
<evidence type="ECO:0000256" key="4">
    <source>
        <dbReference type="ARBA" id="ARBA00022692"/>
    </source>
</evidence>
<keyword evidence="3 12" id="KW-0997">Cell inner membrane</keyword>
<keyword evidence="9 12" id="KW-0407">Ion channel</keyword>
<proteinExistence type="inferred from homology"/>
<dbReference type="EMBL" id="CP000250">
    <property type="protein sequence ID" value="ABD04913.1"/>
    <property type="molecule type" value="Genomic_DNA"/>
</dbReference>
<dbReference type="NCBIfam" id="NF010829">
    <property type="entry name" value="PRK14233.1"/>
    <property type="match status" value="1"/>
</dbReference>
<dbReference type="GO" id="GO:0046872">
    <property type="term" value="F:metal ion binding"/>
    <property type="evidence" value="ECO:0007669"/>
    <property type="project" value="UniProtKB-KW"/>
</dbReference>
<keyword evidence="14" id="KW-1185">Reference proteome</keyword>
<dbReference type="InterPro" id="IPR003691">
    <property type="entry name" value="FluC"/>
</dbReference>
<comment type="activity regulation">
    <text evidence="12">Na(+) is not transported, but it plays an essential structural role and its presence is essential for fluoride channel function.</text>
</comment>
<keyword evidence="12" id="KW-0479">Metal-binding</keyword>
<evidence type="ECO:0000313" key="13">
    <source>
        <dbReference type="EMBL" id="ABD04913.1"/>
    </source>
</evidence>
<feature type="binding site" evidence="12">
    <location>
        <position position="81"/>
    </location>
    <ligand>
        <name>Na(+)</name>
        <dbReference type="ChEBI" id="CHEBI:29101"/>
        <note>structural</note>
    </ligand>
</feature>
<keyword evidence="6 12" id="KW-0915">Sodium</keyword>
<name>Q2J3P7_RHOP2</name>
<dbReference type="KEGG" id="rpb:RPB_0202"/>
<dbReference type="PANTHER" id="PTHR28259">
    <property type="entry name" value="FLUORIDE EXPORT PROTEIN 1-RELATED"/>
    <property type="match status" value="1"/>
</dbReference>
<dbReference type="Pfam" id="PF02537">
    <property type="entry name" value="CRCB"/>
    <property type="match status" value="1"/>
</dbReference>
<comment type="catalytic activity">
    <reaction evidence="11">
        <text>fluoride(in) = fluoride(out)</text>
        <dbReference type="Rhea" id="RHEA:76159"/>
        <dbReference type="ChEBI" id="CHEBI:17051"/>
    </reaction>
    <physiologicalReaction direction="left-to-right" evidence="11">
        <dbReference type="Rhea" id="RHEA:76160"/>
    </physiologicalReaction>
</comment>
<dbReference type="AlphaFoldDB" id="Q2J3P7"/>
<evidence type="ECO:0000256" key="1">
    <source>
        <dbReference type="ARBA" id="ARBA00004651"/>
    </source>
</evidence>
<dbReference type="GO" id="GO:0140114">
    <property type="term" value="P:cellular detoxification of fluoride"/>
    <property type="evidence" value="ECO:0007669"/>
    <property type="project" value="UniProtKB-UniRule"/>
</dbReference>
<sequence>MLDTCLLVGLGGAVGGASRFVVSDIVGQRWGTTFPWGTLVVNVTGALLIGIVVGLARIDAGAFNSPRLHDLIITGLLGGYTTVSSFSLQTVNLVLDRRAGLATLNVVASTTLCLTAVAFGYFGTIWAARHGA</sequence>
<evidence type="ECO:0000256" key="2">
    <source>
        <dbReference type="ARBA" id="ARBA00022475"/>
    </source>
</evidence>
<keyword evidence="4 12" id="KW-0812">Transmembrane</keyword>
<dbReference type="Proteomes" id="UP000008809">
    <property type="component" value="Chromosome"/>
</dbReference>
<evidence type="ECO:0000256" key="8">
    <source>
        <dbReference type="ARBA" id="ARBA00023136"/>
    </source>
</evidence>
<comment type="subcellular location">
    <subcellularLocation>
        <location evidence="12">Cell inner membrane</location>
        <topology evidence="12">Multi-pass membrane protein</topology>
    </subcellularLocation>
    <subcellularLocation>
        <location evidence="1">Cell membrane</location>
        <topology evidence="1">Multi-pass membrane protein</topology>
    </subcellularLocation>
</comment>
<organism evidence="13 14">
    <name type="scientific">Rhodopseudomonas palustris (strain HaA2)</name>
    <dbReference type="NCBI Taxonomy" id="316058"/>
    <lineage>
        <taxon>Bacteria</taxon>
        <taxon>Pseudomonadati</taxon>
        <taxon>Pseudomonadota</taxon>
        <taxon>Alphaproteobacteria</taxon>
        <taxon>Hyphomicrobiales</taxon>
        <taxon>Nitrobacteraceae</taxon>
        <taxon>Rhodopseudomonas</taxon>
    </lineage>
</organism>
<keyword evidence="7 12" id="KW-0406">Ion transport</keyword>
<dbReference type="STRING" id="316058.RPB_0202"/>
<feature type="binding site" evidence="12">
    <location>
        <position position="78"/>
    </location>
    <ligand>
        <name>Na(+)</name>
        <dbReference type="ChEBI" id="CHEBI:29101"/>
        <note>structural</note>
    </ligand>
</feature>
<keyword evidence="8 12" id="KW-0472">Membrane</keyword>
<keyword evidence="12" id="KW-0813">Transport</keyword>
<evidence type="ECO:0000256" key="12">
    <source>
        <dbReference type="HAMAP-Rule" id="MF_00454"/>
    </source>
</evidence>
<protein>
    <recommendedName>
        <fullName evidence="12">Fluoride-specific ion channel FluC</fullName>
    </recommendedName>
</protein>
<dbReference type="GO" id="GO:0062054">
    <property type="term" value="F:fluoride channel activity"/>
    <property type="evidence" value="ECO:0007669"/>
    <property type="project" value="UniProtKB-UniRule"/>
</dbReference>
<evidence type="ECO:0000256" key="9">
    <source>
        <dbReference type="ARBA" id="ARBA00023303"/>
    </source>
</evidence>
<dbReference type="HAMAP" id="MF_00454">
    <property type="entry name" value="FluC"/>
    <property type="match status" value="1"/>
</dbReference>
<keyword evidence="2 12" id="KW-1003">Cell membrane</keyword>
<evidence type="ECO:0000313" key="14">
    <source>
        <dbReference type="Proteomes" id="UP000008809"/>
    </source>
</evidence>